<name>C0BW41_9FIRM</name>
<gene>
    <name evidence="6" type="ORF">CLOHYLEM_04070</name>
</gene>
<dbReference type="STRING" id="553973.CLOHYLEM_04070"/>
<evidence type="ECO:0000256" key="4">
    <source>
        <dbReference type="ARBA" id="ARBA00023163"/>
    </source>
</evidence>
<keyword evidence="4" id="KW-0804">Transcription</keyword>
<dbReference type="Pfam" id="PF08281">
    <property type="entry name" value="Sigma70_r4_2"/>
    <property type="match status" value="1"/>
</dbReference>
<evidence type="ECO:0000256" key="2">
    <source>
        <dbReference type="ARBA" id="ARBA00023082"/>
    </source>
</evidence>
<evidence type="ECO:0000313" key="7">
    <source>
        <dbReference type="Proteomes" id="UP000004893"/>
    </source>
</evidence>
<dbReference type="PANTHER" id="PTHR43133:SF8">
    <property type="entry name" value="RNA POLYMERASE SIGMA FACTOR HI_1459-RELATED"/>
    <property type="match status" value="1"/>
</dbReference>
<evidence type="ECO:0000256" key="3">
    <source>
        <dbReference type="ARBA" id="ARBA00023125"/>
    </source>
</evidence>
<dbReference type="Gene3D" id="1.10.10.10">
    <property type="entry name" value="Winged helix-like DNA-binding domain superfamily/Winged helix DNA-binding domain"/>
    <property type="match status" value="1"/>
</dbReference>
<dbReference type="eggNOG" id="COG1595">
    <property type="taxonomic scope" value="Bacteria"/>
</dbReference>
<dbReference type="EMBL" id="ABYI02000003">
    <property type="protein sequence ID" value="EEG75904.1"/>
    <property type="molecule type" value="Genomic_DNA"/>
</dbReference>
<dbReference type="InterPro" id="IPR036388">
    <property type="entry name" value="WH-like_DNA-bd_sf"/>
</dbReference>
<dbReference type="SUPFAM" id="SSF88659">
    <property type="entry name" value="Sigma3 and sigma4 domains of RNA polymerase sigma factors"/>
    <property type="match status" value="1"/>
</dbReference>
<dbReference type="CDD" id="cd06171">
    <property type="entry name" value="Sigma70_r4"/>
    <property type="match status" value="1"/>
</dbReference>
<keyword evidence="3" id="KW-0238">DNA-binding</keyword>
<sequence>KEKEIPEEAVTLGLSPGRAEEDKNLARMESGQVIRAALEKLPRMQRDVVILRFYHQLSIQEIATITDSSIPTVKSRLRQSMDKLRKLLDEEEFN</sequence>
<evidence type="ECO:0000313" key="6">
    <source>
        <dbReference type="EMBL" id="EEG75904.1"/>
    </source>
</evidence>
<dbReference type="InterPro" id="IPR013249">
    <property type="entry name" value="RNA_pol_sigma70_r4_t2"/>
</dbReference>
<keyword evidence="7" id="KW-1185">Reference proteome</keyword>
<dbReference type="InterPro" id="IPR014284">
    <property type="entry name" value="RNA_pol_sigma-70_dom"/>
</dbReference>
<proteinExistence type="predicted"/>
<dbReference type="GO" id="GO:0003677">
    <property type="term" value="F:DNA binding"/>
    <property type="evidence" value="ECO:0007669"/>
    <property type="project" value="UniProtKB-KW"/>
</dbReference>
<comment type="caution">
    <text evidence="6">The sequence shown here is derived from an EMBL/GenBank/DDBJ whole genome shotgun (WGS) entry which is preliminary data.</text>
</comment>
<accession>C0BW41</accession>
<protein>
    <submittedName>
        <fullName evidence="6">Sigma-70, region 4</fullName>
    </submittedName>
</protein>
<dbReference type="InterPro" id="IPR013324">
    <property type="entry name" value="RNA_pol_sigma_r3/r4-like"/>
</dbReference>
<dbReference type="AlphaFoldDB" id="C0BW41"/>
<feature type="non-terminal residue" evidence="6">
    <location>
        <position position="1"/>
    </location>
</feature>
<organism evidence="6 7">
    <name type="scientific">[Clostridium] hylemonae DSM 15053</name>
    <dbReference type="NCBI Taxonomy" id="553973"/>
    <lineage>
        <taxon>Bacteria</taxon>
        <taxon>Bacillati</taxon>
        <taxon>Bacillota</taxon>
        <taxon>Clostridia</taxon>
        <taxon>Lachnospirales</taxon>
        <taxon>Lachnospiraceae</taxon>
    </lineage>
</organism>
<dbReference type="RefSeq" id="WP_006441399.1">
    <property type="nucleotide sequence ID" value="NZ_GG657759.1"/>
</dbReference>
<evidence type="ECO:0000256" key="1">
    <source>
        <dbReference type="ARBA" id="ARBA00023015"/>
    </source>
</evidence>
<dbReference type="GO" id="GO:0016987">
    <property type="term" value="F:sigma factor activity"/>
    <property type="evidence" value="ECO:0007669"/>
    <property type="project" value="UniProtKB-KW"/>
</dbReference>
<reference evidence="6" key="2">
    <citation type="submission" date="2013-06" db="EMBL/GenBank/DDBJ databases">
        <title>Draft genome sequence of Clostridium hylemonae (DSM 15053).</title>
        <authorList>
            <person name="Sudarsanam P."/>
            <person name="Ley R."/>
            <person name="Guruge J."/>
            <person name="Turnbaugh P.J."/>
            <person name="Mahowald M."/>
            <person name="Liep D."/>
            <person name="Gordon J."/>
        </authorList>
    </citation>
    <scope>NUCLEOTIDE SEQUENCE</scope>
    <source>
        <strain evidence="6">DSM 15053</strain>
    </source>
</reference>
<dbReference type="HOGENOM" id="CLU_2391022_0_0_9"/>
<dbReference type="NCBIfam" id="TIGR02937">
    <property type="entry name" value="sigma70-ECF"/>
    <property type="match status" value="1"/>
</dbReference>
<dbReference type="Proteomes" id="UP000004893">
    <property type="component" value="Unassembled WGS sequence"/>
</dbReference>
<dbReference type="InterPro" id="IPR039425">
    <property type="entry name" value="RNA_pol_sigma-70-like"/>
</dbReference>
<feature type="domain" description="RNA polymerase sigma factor 70 region 4 type 2" evidence="5">
    <location>
        <begin position="33"/>
        <end position="84"/>
    </location>
</feature>
<reference evidence="6" key="1">
    <citation type="submission" date="2009-02" db="EMBL/GenBank/DDBJ databases">
        <authorList>
            <person name="Fulton L."/>
            <person name="Clifton S."/>
            <person name="Fulton B."/>
            <person name="Xu J."/>
            <person name="Minx P."/>
            <person name="Pepin K.H."/>
            <person name="Johnson M."/>
            <person name="Bhonagiri V."/>
            <person name="Nash W.E."/>
            <person name="Mardis E.R."/>
            <person name="Wilson R.K."/>
        </authorList>
    </citation>
    <scope>NUCLEOTIDE SEQUENCE [LARGE SCALE GENOMIC DNA]</scope>
    <source>
        <strain evidence="6">DSM 15053</strain>
    </source>
</reference>
<keyword evidence="2" id="KW-0731">Sigma factor</keyword>
<dbReference type="GO" id="GO:0006352">
    <property type="term" value="P:DNA-templated transcription initiation"/>
    <property type="evidence" value="ECO:0007669"/>
    <property type="project" value="InterPro"/>
</dbReference>
<keyword evidence="1" id="KW-0805">Transcription regulation</keyword>
<evidence type="ECO:0000259" key="5">
    <source>
        <dbReference type="Pfam" id="PF08281"/>
    </source>
</evidence>
<dbReference type="PANTHER" id="PTHR43133">
    <property type="entry name" value="RNA POLYMERASE ECF-TYPE SIGMA FACTO"/>
    <property type="match status" value="1"/>
</dbReference>